<evidence type="ECO:0000256" key="2">
    <source>
        <dbReference type="ARBA" id="ARBA00010239"/>
    </source>
</evidence>
<keyword evidence="4" id="KW-0804">Transcription</keyword>
<comment type="similarity">
    <text evidence="2">Belongs to the SNF5 family.</text>
</comment>
<comment type="subcellular location">
    <subcellularLocation>
        <location evidence="1">Nucleus</location>
    </subcellularLocation>
</comment>
<dbReference type="PANTHER" id="PTHR10019">
    <property type="entry name" value="SNF5"/>
    <property type="match status" value="1"/>
</dbReference>
<protein>
    <recommendedName>
        <fullName evidence="9">SNF5-domain-containing protein</fullName>
    </recommendedName>
</protein>
<evidence type="ECO:0000256" key="6">
    <source>
        <dbReference type="SAM" id="MobiDB-lite"/>
    </source>
</evidence>
<dbReference type="InterPro" id="IPR006939">
    <property type="entry name" value="SNF5"/>
</dbReference>
<feature type="compositionally biased region" description="Polar residues" evidence="6">
    <location>
        <begin position="68"/>
        <end position="78"/>
    </location>
</feature>
<reference evidence="8" key="1">
    <citation type="submission" date="2024-04" db="EMBL/GenBank/DDBJ databases">
        <authorList>
            <person name="Shaw F."/>
            <person name="Minotto A."/>
        </authorList>
    </citation>
    <scope>NUCLEOTIDE SEQUENCE [LARGE SCALE GENOMIC DNA]</scope>
</reference>
<keyword evidence="5" id="KW-0539">Nucleus</keyword>
<feature type="region of interest" description="Disordered" evidence="6">
    <location>
        <begin position="1"/>
        <end position="78"/>
    </location>
</feature>
<keyword evidence="3" id="KW-0805">Transcription regulation</keyword>
<dbReference type="EMBL" id="OZ037950">
    <property type="protein sequence ID" value="CAL1712346.1"/>
    <property type="molecule type" value="Genomic_DNA"/>
</dbReference>
<accession>A0ABP1DX28</accession>
<feature type="region of interest" description="Disordered" evidence="6">
    <location>
        <begin position="211"/>
        <end position="235"/>
    </location>
</feature>
<feature type="compositionally biased region" description="Polar residues" evidence="6">
    <location>
        <begin position="11"/>
        <end position="24"/>
    </location>
</feature>
<dbReference type="Proteomes" id="UP001497453">
    <property type="component" value="Chromosome 7"/>
</dbReference>
<evidence type="ECO:0000256" key="5">
    <source>
        <dbReference type="ARBA" id="ARBA00023242"/>
    </source>
</evidence>
<sequence>MSDPNPFENMSDAQLKTAMTQLSSAAARPNAHPAYFNNIRQWSTSVTPPPMNGRTNPRRTRPPRGSSLAPTPQPQASTSTYVQPIIAPAAPQTPVRPPVAPPPLPQYGPPAQTPLPTQPQAMYSTYASRLRTGTTLLMQPIFNAPSTAAVTTRSSRRGGVVNYVDPGSGDEFPDAGAIESDDSDFVASGGTRTALRTARLSSRAPIGAGVFRAGSSTPTIQVHAQPKPESPRKDELDKSYLGQIPPAHFITAKPMAPTRHDYFPQDAMENQARKPSSLVPIRVEFETDTHRIRDCFVWNLHEGLIRPETFARAFCMDLDLPLNPWADTIANQIRAQLEDHEGVASVDLGADYYLMMDNQEGQGVEEVPECRVVLSIDVQIGTYHLVDHIEWDLLSPLTPEGFAMTLCSDLGLAGEAIPLIAHAIHEELIKHKRDAIEWGVIGAETAEEPTDKPRDKSGLSLLKDKTGLGLGWGRTPKEGRGPKALRSVWKDWPEAEEFRTRFEVLSAEEVERREVERERASRYVIHLGLAYWTLLMHFVTVVSGERLQNSSPKRLPGEGDSFTVSFSFRFTLLVRS</sequence>
<evidence type="ECO:0000313" key="8">
    <source>
        <dbReference type="Proteomes" id="UP001497453"/>
    </source>
</evidence>
<evidence type="ECO:0000256" key="1">
    <source>
        <dbReference type="ARBA" id="ARBA00004123"/>
    </source>
</evidence>
<keyword evidence="8" id="KW-1185">Reference proteome</keyword>
<evidence type="ECO:0000256" key="4">
    <source>
        <dbReference type="ARBA" id="ARBA00023163"/>
    </source>
</evidence>
<organism evidence="7 8">
    <name type="scientific">Somion occarium</name>
    <dbReference type="NCBI Taxonomy" id="3059160"/>
    <lineage>
        <taxon>Eukaryota</taxon>
        <taxon>Fungi</taxon>
        <taxon>Dikarya</taxon>
        <taxon>Basidiomycota</taxon>
        <taxon>Agaricomycotina</taxon>
        <taxon>Agaricomycetes</taxon>
        <taxon>Polyporales</taxon>
        <taxon>Cerrenaceae</taxon>
        <taxon>Somion</taxon>
    </lineage>
</organism>
<gene>
    <name evidence="7" type="ORF">GFSPODELE1_LOCUS8787</name>
</gene>
<evidence type="ECO:0000256" key="3">
    <source>
        <dbReference type="ARBA" id="ARBA00023015"/>
    </source>
</evidence>
<proteinExistence type="inferred from homology"/>
<feature type="region of interest" description="Disordered" evidence="6">
    <location>
        <begin position="90"/>
        <end position="118"/>
    </location>
</feature>
<evidence type="ECO:0008006" key="9">
    <source>
        <dbReference type="Google" id="ProtNLM"/>
    </source>
</evidence>
<dbReference type="Pfam" id="PF04855">
    <property type="entry name" value="SNF5"/>
    <property type="match status" value="1"/>
</dbReference>
<evidence type="ECO:0000313" key="7">
    <source>
        <dbReference type="EMBL" id="CAL1712346.1"/>
    </source>
</evidence>
<feature type="compositionally biased region" description="Pro residues" evidence="6">
    <location>
        <begin position="94"/>
        <end position="117"/>
    </location>
</feature>
<name>A0ABP1DX28_9APHY</name>